<dbReference type="EMBL" id="MU274901">
    <property type="protein sequence ID" value="KAI0094035.1"/>
    <property type="molecule type" value="Genomic_DNA"/>
</dbReference>
<protein>
    <submittedName>
        <fullName evidence="1">Uncharacterized protein</fullName>
    </submittedName>
</protein>
<evidence type="ECO:0000313" key="1">
    <source>
        <dbReference type="EMBL" id="KAI0094035.1"/>
    </source>
</evidence>
<dbReference type="Proteomes" id="UP001055072">
    <property type="component" value="Unassembled WGS sequence"/>
</dbReference>
<proteinExistence type="predicted"/>
<evidence type="ECO:0000313" key="2">
    <source>
        <dbReference type="Proteomes" id="UP001055072"/>
    </source>
</evidence>
<accession>A0ACB8UIU7</accession>
<gene>
    <name evidence="1" type="ORF">BDY19DRAFT_920390</name>
</gene>
<keyword evidence="2" id="KW-1185">Reference proteome</keyword>
<organism evidence="1 2">
    <name type="scientific">Irpex rosettiformis</name>
    <dbReference type="NCBI Taxonomy" id="378272"/>
    <lineage>
        <taxon>Eukaryota</taxon>
        <taxon>Fungi</taxon>
        <taxon>Dikarya</taxon>
        <taxon>Basidiomycota</taxon>
        <taxon>Agaricomycotina</taxon>
        <taxon>Agaricomycetes</taxon>
        <taxon>Polyporales</taxon>
        <taxon>Irpicaceae</taxon>
        <taxon>Irpex</taxon>
    </lineage>
</organism>
<name>A0ACB8UIU7_9APHY</name>
<comment type="caution">
    <text evidence="1">The sequence shown here is derived from an EMBL/GenBank/DDBJ whole genome shotgun (WGS) entry which is preliminary data.</text>
</comment>
<reference evidence="1" key="1">
    <citation type="journal article" date="2021" name="Environ. Microbiol.">
        <title>Gene family expansions and transcriptome signatures uncover fungal adaptations to wood decay.</title>
        <authorList>
            <person name="Hage H."/>
            <person name="Miyauchi S."/>
            <person name="Viragh M."/>
            <person name="Drula E."/>
            <person name="Min B."/>
            <person name="Chaduli D."/>
            <person name="Navarro D."/>
            <person name="Favel A."/>
            <person name="Norest M."/>
            <person name="Lesage-Meessen L."/>
            <person name="Balint B."/>
            <person name="Merenyi Z."/>
            <person name="de Eugenio L."/>
            <person name="Morin E."/>
            <person name="Martinez A.T."/>
            <person name="Baldrian P."/>
            <person name="Stursova M."/>
            <person name="Martinez M.J."/>
            <person name="Novotny C."/>
            <person name="Magnuson J.K."/>
            <person name="Spatafora J.W."/>
            <person name="Maurice S."/>
            <person name="Pangilinan J."/>
            <person name="Andreopoulos W."/>
            <person name="LaButti K."/>
            <person name="Hundley H."/>
            <person name="Na H."/>
            <person name="Kuo A."/>
            <person name="Barry K."/>
            <person name="Lipzen A."/>
            <person name="Henrissat B."/>
            <person name="Riley R."/>
            <person name="Ahrendt S."/>
            <person name="Nagy L.G."/>
            <person name="Grigoriev I.V."/>
            <person name="Martin F."/>
            <person name="Rosso M.N."/>
        </authorList>
    </citation>
    <scope>NUCLEOTIDE SEQUENCE</scope>
    <source>
        <strain evidence="1">CBS 384.51</strain>
    </source>
</reference>
<sequence>MFLTRRVLSSARCLSSRPCVVFTRNRSLWAPSTTSLNEKALDEWVASDKTLAVSDTLHPEHLSDLYITLPTRDGSIEPYHAPQIGEPLPYGHHFAFFHPRNPESLLRSDGTDADFCPPEPFTRRMWAGGSIRWKLWGKEGLHVGDSVKAVTRIKDVKKKGFNRDGTPMVFVKQLIEYSKEGSDQVAIEEERSHVYLAAPAHRRPVKEVEQQQHIVERGPLLNLEFTPSSTTLFRFSALTFNGHLIHLDKDYARSEGYPERLVHGPLSALMLLELVNYGLSMEIGHFEYRAYNPMLVNRPIVLNAQWNGQHELALWAADKETGTIGMAGSVWRRGI</sequence>